<accession>A0A0S6W6I6</accession>
<feature type="domain" description="Beta-lactamase-related" evidence="3">
    <location>
        <begin position="27"/>
        <end position="326"/>
    </location>
</feature>
<dbReference type="EMBL" id="DF820463">
    <property type="protein sequence ID" value="GAK55229.1"/>
    <property type="molecule type" value="Genomic_DNA"/>
</dbReference>
<dbReference type="InterPro" id="IPR050491">
    <property type="entry name" value="AmpC-like"/>
</dbReference>
<name>A0A0S6W6I6_VECG1</name>
<proteinExistence type="predicted"/>
<sequence length="340" mass="38547">MSAMEKNVQDLIHKLEQTALKTEFSGVISLFEDTGSLYNKAFGYRDVKNKLPNTTNTRFGIASGTKVFTALGIGKLIDQGVISLGTTIREIDQKYVTFIDEYATIQHLLTHTSGIYDYYDEEIHQDVDNFFVEIPWCELETPSDYYPLFKNKVMKFHPGERFSYSNGGYVFLGMLIEKLSGMLYRNFVQEHVLKAADMPNSGFYAFNDLPEDTAIGYLEDRKTTNIYHLPIRGGGDGGMYTTTEDLCSFWHKLFSNKILSRELTAIYLNTHWTFNDTDGYGCGIYKRIDNSMFSIVGGDAGVGFYSSYLVQEQLTINILSNITDGENAIRDIVIDFFSNG</sequence>
<keyword evidence="5" id="KW-1185">Reference proteome</keyword>
<evidence type="ECO:0000313" key="4">
    <source>
        <dbReference type="EMBL" id="GAK55229.1"/>
    </source>
</evidence>
<dbReference type="PANTHER" id="PTHR46825">
    <property type="entry name" value="D-ALANYL-D-ALANINE-CARBOXYPEPTIDASE/ENDOPEPTIDASE AMPH"/>
    <property type="match status" value="1"/>
</dbReference>
<dbReference type="eggNOG" id="COG1680">
    <property type="taxonomic scope" value="Bacteria"/>
</dbReference>
<reference evidence="4 5" key="1">
    <citation type="journal article" date="2015" name="PeerJ">
        <title>First genomic representation of candidate bacterial phylum KSB3 points to enhanced environmental sensing as a trigger of wastewater bulking.</title>
        <authorList>
            <person name="Sekiguchi Y."/>
            <person name="Ohashi A."/>
            <person name="Parks D.H."/>
            <person name="Yamauchi T."/>
            <person name="Tyson G.W."/>
            <person name="Hugenholtz P."/>
        </authorList>
    </citation>
    <scope>NUCLEOTIDE SEQUENCE [LARGE SCALE GENOMIC DNA]</scope>
</reference>
<evidence type="ECO:0000313" key="5">
    <source>
        <dbReference type="Proteomes" id="UP000030661"/>
    </source>
</evidence>
<dbReference type="STRING" id="1499967.U27_02061"/>
<evidence type="ECO:0000256" key="2">
    <source>
        <dbReference type="ARBA" id="ARBA00023136"/>
    </source>
</evidence>
<dbReference type="InterPro" id="IPR012338">
    <property type="entry name" value="Beta-lactam/transpept-like"/>
</dbReference>
<dbReference type="Proteomes" id="UP000030661">
    <property type="component" value="Unassembled WGS sequence"/>
</dbReference>
<dbReference type="InterPro" id="IPR001466">
    <property type="entry name" value="Beta-lactam-related"/>
</dbReference>
<comment type="subcellular location">
    <subcellularLocation>
        <location evidence="1">Membrane</location>
    </subcellularLocation>
</comment>
<gene>
    <name evidence="4" type="ORF">U27_02061</name>
</gene>
<organism evidence="4 5">
    <name type="scientific">Vecturithrix granuli</name>
    <dbReference type="NCBI Taxonomy" id="1499967"/>
    <lineage>
        <taxon>Bacteria</taxon>
        <taxon>Candidatus Moduliflexota</taxon>
        <taxon>Candidatus Vecturitrichia</taxon>
        <taxon>Candidatus Vecturitrichales</taxon>
        <taxon>Candidatus Vecturitrichaceae</taxon>
        <taxon>Candidatus Vecturithrix</taxon>
    </lineage>
</organism>
<dbReference type="SUPFAM" id="SSF56601">
    <property type="entry name" value="beta-lactamase/transpeptidase-like"/>
    <property type="match status" value="1"/>
</dbReference>
<evidence type="ECO:0000259" key="3">
    <source>
        <dbReference type="Pfam" id="PF00144"/>
    </source>
</evidence>
<dbReference type="PANTHER" id="PTHR46825:SF11">
    <property type="entry name" value="PENICILLIN-BINDING PROTEIN 4"/>
    <property type="match status" value="1"/>
</dbReference>
<dbReference type="Gene3D" id="3.40.710.10">
    <property type="entry name" value="DD-peptidase/beta-lactamase superfamily"/>
    <property type="match status" value="1"/>
</dbReference>
<dbReference type="Pfam" id="PF00144">
    <property type="entry name" value="Beta-lactamase"/>
    <property type="match status" value="1"/>
</dbReference>
<evidence type="ECO:0000256" key="1">
    <source>
        <dbReference type="ARBA" id="ARBA00004370"/>
    </source>
</evidence>
<protein>
    <submittedName>
        <fullName evidence="4">Beta-lactamase</fullName>
    </submittedName>
</protein>
<dbReference type="HOGENOM" id="CLU_020027_0_3_0"/>
<dbReference type="AlphaFoldDB" id="A0A0S6W6I6"/>
<dbReference type="GO" id="GO:0016020">
    <property type="term" value="C:membrane"/>
    <property type="evidence" value="ECO:0007669"/>
    <property type="project" value="UniProtKB-SubCell"/>
</dbReference>
<keyword evidence="2" id="KW-0472">Membrane</keyword>